<comment type="caution">
    <text evidence="2">The sequence shown here is derived from an EMBL/GenBank/DDBJ whole genome shotgun (WGS) entry which is preliminary data.</text>
</comment>
<feature type="compositionally biased region" description="Basic and acidic residues" evidence="1">
    <location>
        <begin position="176"/>
        <end position="188"/>
    </location>
</feature>
<sequence length="188" mass="21085">MQQEANSSHMLTIVYITLTKPSNILQANRSHIVLGLKYTKSPTMGKGIKVSFGHKCIDTFTKYHGCKNRTGHQTDQPMESLGHRFNRGVTGRGYATVEAVRRRRGRGREDNGIPTEKLCDGGLTTVEARICLKLGDGGSNAKVAEETRRREETMRCRVRATAPKWRRRGRATARGDGSKADERGSRRW</sequence>
<evidence type="ECO:0000313" key="3">
    <source>
        <dbReference type="Proteomes" id="UP001341840"/>
    </source>
</evidence>
<reference evidence="2 3" key="1">
    <citation type="journal article" date="2023" name="Plants (Basel)">
        <title>Bridging the Gap: Combining Genomics and Transcriptomics Approaches to Understand Stylosanthes scabra, an Orphan Legume from the Brazilian Caatinga.</title>
        <authorList>
            <person name="Ferreira-Neto J.R.C."/>
            <person name="da Silva M.D."/>
            <person name="Binneck E."/>
            <person name="de Melo N.F."/>
            <person name="da Silva R.H."/>
            <person name="de Melo A.L.T.M."/>
            <person name="Pandolfi V."/>
            <person name="Bustamante F.O."/>
            <person name="Brasileiro-Vidal A.C."/>
            <person name="Benko-Iseppon A.M."/>
        </authorList>
    </citation>
    <scope>NUCLEOTIDE SEQUENCE [LARGE SCALE GENOMIC DNA]</scope>
    <source>
        <tissue evidence="2">Leaves</tissue>
    </source>
</reference>
<keyword evidence="3" id="KW-1185">Reference proteome</keyword>
<dbReference type="EMBL" id="JASCZI010211648">
    <property type="protein sequence ID" value="MED6195515.1"/>
    <property type="molecule type" value="Genomic_DNA"/>
</dbReference>
<protein>
    <submittedName>
        <fullName evidence="2">Uncharacterized protein</fullName>
    </submittedName>
</protein>
<organism evidence="2 3">
    <name type="scientific">Stylosanthes scabra</name>
    <dbReference type="NCBI Taxonomy" id="79078"/>
    <lineage>
        <taxon>Eukaryota</taxon>
        <taxon>Viridiplantae</taxon>
        <taxon>Streptophyta</taxon>
        <taxon>Embryophyta</taxon>
        <taxon>Tracheophyta</taxon>
        <taxon>Spermatophyta</taxon>
        <taxon>Magnoliopsida</taxon>
        <taxon>eudicotyledons</taxon>
        <taxon>Gunneridae</taxon>
        <taxon>Pentapetalae</taxon>
        <taxon>rosids</taxon>
        <taxon>fabids</taxon>
        <taxon>Fabales</taxon>
        <taxon>Fabaceae</taxon>
        <taxon>Papilionoideae</taxon>
        <taxon>50 kb inversion clade</taxon>
        <taxon>dalbergioids sensu lato</taxon>
        <taxon>Dalbergieae</taxon>
        <taxon>Pterocarpus clade</taxon>
        <taxon>Stylosanthes</taxon>
    </lineage>
</organism>
<gene>
    <name evidence="2" type="ORF">PIB30_038551</name>
</gene>
<feature type="region of interest" description="Disordered" evidence="1">
    <location>
        <begin position="164"/>
        <end position="188"/>
    </location>
</feature>
<evidence type="ECO:0000313" key="2">
    <source>
        <dbReference type="EMBL" id="MED6195515.1"/>
    </source>
</evidence>
<proteinExistence type="predicted"/>
<accession>A0ABU6XFD4</accession>
<dbReference type="Proteomes" id="UP001341840">
    <property type="component" value="Unassembled WGS sequence"/>
</dbReference>
<name>A0ABU6XFD4_9FABA</name>
<evidence type="ECO:0000256" key="1">
    <source>
        <dbReference type="SAM" id="MobiDB-lite"/>
    </source>
</evidence>